<dbReference type="Proteomes" id="UP001153678">
    <property type="component" value="Unassembled WGS sequence"/>
</dbReference>
<dbReference type="SUPFAM" id="SSF82109">
    <property type="entry name" value="MIR domain"/>
    <property type="match status" value="1"/>
</dbReference>
<keyword evidence="2" id="KW-1185">Reference proteome</keyword>
<comment type="caution">
    <text evidence="1">The sequence shown here is derived from an EMBL/GenBank/DDBJ whole genome shotgun (WGS) entry which is preliminary data.</text>
</comment>
<protein>
    <submittedName>
        <fullName evidence="1">17095_t:CDS:1</fullName>
    </submittedName>
</protein>
<dbReference type="AlphaFoldDB" id="A0A9W4SBC3"/>
<dbReference type="Gene3D" id="2.80.10.50">
    <property type="match status" value="1"/>
</dbReference>
<proteinExistence type="predicted"/>
<evidence type="ECO:0000313" key="1">
    <source>
        <dbReference type="EMBL" id="CAI2162839.1"/>
    </source>
</evidence>
<reference evidence="1" key="1">
    <citation type="submission" date="2022-08" db="EMBL/GenBank/DDBJ databases">
        <authorList>
            <person name="Kallberg Y."/>
            <person name="Tangrot J."/>
            <person name="Rosling A."/>
        </authorList>
    </citation>
    <scope>NUCLEOTIDE SEQUENCE</scope>
    <source>
        <strain evidence="1">Wild A</strain>
    </source>
</reference>
<dbReference type="InterPro" id="IPR036300">
    <property type="entry name" value="MIR_dom_sf"/>
</dbReference>
<name>A0A9W4SBC3_9GLOM</name>
<evidence type="ECO:0000313" key="2">
    <source>
        <dbReference type="Proteomes" id="UP001153678"/>
    </source>
</evidence>
<sequence length="134" mass="15188">MAVCTGREIDLKNDVFTVIEALDSGIFTFSCYSLLWKHTDFEASTRMTIWDGRDGNDDFFIRRYNSNTYNDESGYLSNGDIISLLHVLSGTALYSHPVLLDDGTQQVSCHGNGNDENKVRIELIDDSKFLKKYS</sequence>
<accession>A0A9W4SBC3</accession>
<gene>
    <name evidence="1" type="ORF">FWILDA_LOCUS766</name>
</gene>
<organism evidence="1 2">
    <name type="scientific">Funneliformis geosporum</name>
    <dbReference type="NCBI Taxonomy" id="1117311"/>
    <lineage>
        <taxon>Eukaryota</taxon>
        <taxon>Fungi</taxon>
        <taxon>Fungi incertae sedis</taxon>
        <taxon>Mucoromycota</taxon>
        <taxon>Glomeromycotina</taxon>
        <taxon>Glomeromycetes</taxon>
        <taxon>Glomerales</taxon>
        <taxon>Glomeraceae</taxon>
        <taxon>Funneliformis</taxon>
    </lineage>
</organism>
<dbReference type="OrthoDB" id="5588846at2759"/>
<dbReference type="EMBL" id="CAMKVN010000056">
    <property type="protein sequence ID" value="CAI2162839.1"/>
    <property type="molecule type" value="Genomic_DNA"/>
</dbReference>